<dbReference type="SUPFAM" id="SSF50978">
    <property type="entry name" value="WD40 repeat-like"/>
    <property type="match status" value="1"/>
</dbReference>
<dbReference type="Pfam" id="PF15907">
    <property type="entry name" value="Itfg2"/>
    <property type="match status" value="1"/>
</dbReference>
<dbReference type="EMBL" id="CAJVPV010015213">
    <property type="protein sequence ID" value="CAG8690569.1"/>
    <property type="molecule type" value="Genomic_DNA"/>
</dbReference>
<feature type="non-terminal residue" evidence="2">
    <location>
        <position position="710"/>
    </location>
</feature>
<dbReference type="OrthoDB" id="9996127at2759"/>
<dbReference type="InterPro" id="IPR015943">
    <property type="entry name" value="WD40/YVTN_repeat-like_dom_sf"/>
</dbReference>
<name>A0A9N9EQT0_9GLOM</name>
<dbReference type="InterPro" id="IPR031793">
    <property type="entry name" value="KICSTOR_ITFG2"/>
</dbReference>
<feature type="non-terminal residue" evidence="2">
    <location>
        <position position="1"/>
    </location>
</feature>
<evidence type="ECO:0000256" key="1">
    <source>
        <dbReference type="SAM" id="MobiDB-lite"/>
    </source>
</evidence>
<feature type="compositionally biased region" description="Basic and acidic residues" evidence="1">
    <location>
        <begin position="455"/>
        <end position="510"/>
    </location>
</feature>
<feature type="compositionally biased region" description="Basic and acidic residues" evidence="1">
    <location>
        <begin position="589"/>
        <end position="599"/>
    </location>
</feature>
<sequence length="710" mass="80274">DREKLYFPGNMNPQAFSFGDVDNDKDNEFVIGNSKGKLDVFKGIPKDRKPIITEVGLGTITCVAVGDIKNSGKNSIVCVNAEGGCYVFDVTQTSALDTIAKINVPINCNRIIIADVDGDGRNEIILALSDRTLNVYDFVITSTDGSDPCPILQEKSQWQFDGQVTSLSTATDPATSAPLLLVGQPGGHFIIIEKNQKKIFPTKSSNDTTHIELSTDVSTEIVSGTQWTNGKRSDVVAHLTVDGTFAFYDLQTSSSRKFELEVTHRLFGMVSMNLFPEDKRDPTNQDDVFIVSSWNGATYVIDYNFNVVKFEFEKRVCAFAAGQYALTPGQNVPCFMYVDFDDYITVYHNLHIINTKPVINFMEVMRGQIDQFDALLKENIKDYEKGYLKYGKVEKTEECEPAKKVSELDTRNNANELDRGGSNNELSMGGPDIGMVGEDNHNELNEIDNDDEPFERDNDNELDKRNDDDELNKRNDDDDELDKRNDDNELDTRDDADKLSAGDNAKRLDMGDIGNQQDTEDNPKEPESEVGKKLNAEDGDKELNTENDVNELNSEDDDKKLNTENDVNELYPEDDGKNLNTENDVNKLYPEDDDKKLTTENDVNELYPEDDDKKLNTENDVNELYPEDDDKKLNTENDVNELYPEDDDKKLNTENDVNELYPEDDDKKLNTENDVNELYPEDDDKKLNTENDVNELYPEDDDKKLNTEND</sequence>
<gene>
    <name evidence="2" type="ORF">AMORRO_LOCUS11621</name>
</gene>
<feature type="compositionally biased region" description="Acidic residues" evidence="1">
    <location>
        <begin position="445"/>
        <end position="454"/>
    </location>
</feature>
<feature type="compositionally biased region" description="Basic and acidic residues" evidence="1">
    <location>
        <begin position="701"/>
        <end position="710"/>
    </location>
</feature>
<comment type="caution">
    <text evidence="2">The sequence shown here is derived from an EMBL/GenBank/DDBJ whole genome shotgun (WGS) entry which is preliminary data.</text>
</comment>
<reference evidence="2" key="1">
    <citation type="submission" date="2021-06" db="EMBL/GenBank/DDBJ databases">
        <authorList>
            <person name="Kallberg Y."/>
            <person name="Tangrot J."/>
            <person name="Rosling A."/>
        </authorList>
    </citation>
    <scope>NUCLEOTIDE SEQUENCE</scope>
    <source>
        <strain evidence="2">CL551</strain>
    </source>
</reference>
<feature type="region of interest" description="Disordered" evidence="1">
    <location>
        <begin position="399"/>
        <end position="710"/>
    </location>
</feature>
<dbReference type="Gene3D" id="2.130.10.10">
    <property type="entry name" value="YVTN repeat-like/Quinoprotein amine dehydrogenase"/>
    <property type="match status" value="1"/>
</dbReference>
<accession>A0A9N9EQT0</accession>
<evidence type="ECO:0000313" key="3">
    <source>
        <dbReference type="Proteomes" id="UP000789342"/>
    </source>
</evidence>
<proteinExistence type="predicted"/>
<feature type="compositionally biased region" description="Basic and acidic residues" evidence="1">
    <location>
        <begin position="399"/>
        <end position="410"/>
    </location>
</feature>
<evidence type="ECO:0000313" key="2">
    <source>
        <dbReference type="EMBL" id="CAG8690569.1"/>
    </source>
</evidence>
<dbReference type="SUPFAM" id="SSF69318">
    <property type="entry name" value="Integrin alpha N-terminal domain"/>
    <property type="match status" value="1"/>
</dbReference>
<feature type="compositionally biased region" description="Polar residues" evidence="1">
    <location>
        <begin position="411"/>
        <end position="426"/>
    </location>
</feature>
<dbReference type="AlphaFoldDB" id="A0A9N9EQT0"/>
<dbReference type="PANTHER" id="PTHR16317">
    <property type="entry name" value="INTEGRIN ALPHA REPEAT DOMAIN-CONTAINING"/>
    <property type="match status" value="1"/>
</dbReference>
<protein>
    <submittedName>
        <fullName evidence="2">13034_t:CDS:1</fullName>
    </submittedName>
</protein>
<feature type="compositionally biased region" description="Basic and acidic residues" evidence="1">
    <location>
        <begin position="521"/>
        <end position="544"/>
    </location>
</feature>
<dbReference type="PANTHER" id="PTHR16317:SF1">
    <property type="entry name" value="KICSTOR COMPLEX PROTEIN ITFG2"/>
    <property type="match status" value="1"/>
</dbReference>
<dbReference type="InterPro" id="IPR028994">
    <property type="entry name" value="Integrin_alpha_N"/>
</dbReference>
<dbReference type="Proteomes" id="UP000789342">
    <property type="component" value="Unassembled WGS sequence"/>
</dbReference>
<organism evidence="2 3">
    <name type="scientific">Acaulospora morrowiae</name>
    <dbReference type="NCBI Taxonomy" id="94023"/>
    <lineage>
        <taxon>Eukaryota</taxon>
        <taxon>Fungi</taxon>
        <taxon>Fungi incertae sedis</taxon>
        <taxon>Mucoromycota</taxon>
        <taxon>Glomeromycotina</taxon>
        <taxon>Glomeromycetes</taxon>
        <taxon>Diversisporales</taxon>
        <taxon>Acaulosporaceae</taxon>
        <taxon>Acaulospora</taxon>
    </lineage>
</organism>
<dbReference type="InterPro" id="IPR036322">
    <property type="entry name" value="WD40_repeat_dom_sf"/>
</dbReference>
<keyword evidence="3" id="KW-1185">Reference proteome</keyword>
<dbReference type="GO" id="GO:0032006">
    <property type="term" value="P:regulation of TOR signaling"/>
    <property type="evidence" value="ECO:0007669"/>
    <property type="project" value="TreeGrafter"/>
</dbReference>